<gene>
    <name evidence="10" type="ORF">CANTEDRAFT_122581</name>
</gene>
<dbReference type="GO" id="GO:0005829">
    <property type="term" value="C:cytosol"/>
    <property type="evidence" value="ECO:0007669"/>
    <property type="project" value="TreeGrafter"/>
</dbReference>
<comment type="similarity">
    <text evidence="2 8">Belongs to the OSBP family.</text>
</comment>
<evidence type="ECO:0000256" key="3">
    <source>
        <dbReference type="ARBA" id="ARBA00022448"/>
    </source>
</evidence>
<dbReference type="SUPFAM" id="SSF50729">
    <property type="entry name" value="PH domain-like"/>
    <property type="match status" value="1"/>
</dbReference>
<dbReference type="Gene3D" id="2.30.29.30">
    <property type="entry name" value="Pleckstrin-homology domain (PH domain)/Phosphotyrosine-binding domain (PTB)"/>
    <property type="match status" value="1"/>
</dbReference>
<dbReference type="SUPFAM" id="SSF101576">
    <property type="entry name" value="Supernatant protein factor (SPF), C-terminal domain"/>
    <property type="match status" value="1"/>
</dbReference>
<dbReference type="GO" id="GO:0030011">
    <property type="term" value="P:maintenance of cell polarity"/>
    <property type="evidence" value="ECO:0007669"/>
    <property type="project" value="TreeGrafter"/>
</dbReference>
<dbReference type="PANTHER" id="PTHR10972">
    <property type="entry name" value="OXYSTEROL-BINDING PROTEIN-RELATED"/>
    <property type="match status" value="1"/>
</dbReference>
<dbReference type="FunFam" id="2.40.160.120:FF:000013">
    <property type="entry name" value="Oxysterol binding protein"/>
    <property type="match status" value="1"/>
</dbReference>
<dbReference type="OrthoDB" id="1854502at2759"/>
<dbReference type="Pfam" id="PF15409">
    <property type="entry name" value="PH_8"/>
    <property type="match status" value="1"/>
</dbReference>
<dbReference type="InterPro" id="IPR018494">
    <property type="entry name" value="Oxysterol-bd_CS"/>
</dbReference>
<dbReference type="Pfam" id="PF01237">
    <property type="entry name" value="Oxysterol_BP"/>
    <property type="match status" value="1"/>
</dbReference>
<dbReference type="InterPro" id="IPR037239">
    <property type="entry name" value="OSBP_sf"/>
</dbReference>
<comment type="subcellular location">
    <subcellularLocation>
        <location evidence="1">Cytoplasm</location>
    </subcellularLocation>
</comment>
<dbReference type="GO" id="GO:0006897">
    <property type="term" value="P:endocytosis"/>
    <property type="evidence" value="ECO:0007669"/>
    <property type="project" value="TreeGrafter"/>
</dbReference>
<dbReference type="InterPro" id="IPR000648">
    <property type="entry name" value="Oxysterol-bd"/>
</dbReference>
<organism evidence="11">
    <name type="scientific">Candida tenuis (strain ATCC 10573 / BCRC 21748 / CBS 615 / JCM 9827 / NBRC 10315 / NRRL Y-1498 / VKM Y-70)</name>
    <name type="common">Yeast</name>
    <name type="synonym">Yamadazyma tenuis</name>
    <dbReference type="NCBI Taxonomy" id="590646"/>
    <lineage>
        <taxon>Eukaryota</taxon>
        <taxon>Fungi</taxon>
        <taxon>Dikarya</taxon>
        <taxon>Ascomycota</taxon>
        <taxon>Saccharomycotina</taxon>
        <taxon>Pichiomycetes</taxon>
        <taxon>Debaryomycetaceae</taxon>
        <taxon>Yamadazyma</taxon>
    </lineage>
</organism>
<dbReference type="EMBL" id="GL996524">
    <property type="protein sequence ID" value="EGV62975.1"/>
    <property type="molecule type" value="Genomic_DNA"/>
</dbReference>
<dbReference type="GO" id="GO:0034727">
    <property type="term" value="P:piecemeal microautophagy of the nucleus"/>
    <property type="evidence" value="ECO:0007669"/>
    <property type="project" value="TreeGrafter"/>
</dbReference>
<dbReference type="GO" id="GO:0032541">
    <property type="term" value="C:cortical endoplasmic reticulum"/>
    <property type="evidence" value="ECO:0007669"/>
    <property type="project" value="TreeGrafter"/>
</dbReference>
<feature type="domain" description="PH" evidence="9">
    <location>
        <begin position="151"/>
        <end position="244"/>
    </location>
</feature>
<dbReference type="InterPro" id="IPR036598">
    <property type="entry name" value="GOLD_dom_sf"/>
</dbReference>
<dbReference type="PANTHER" id="PTHR10972:SF203">
    <property type="entry name" value="OXYSTEROL-BINDING PROTEIN HOMOLOG 3"/>
    <property type="match status" value="1"/>
</dbReference>
<dbReference type="Gene3D" id="2.40.160.120">
    <property type="match status" value="1"/>
</dbReference>
<evidence type="ECO:0000313" key="10">
    <source>
        <dbReference type="EMBL" id="EGV62975.1"/>
    </source>
</evidence>
<evidence type="ECO:0000256" key="5">
    <source>
        <dbReference type="ARBA" id="ARBA00022553"/>
    </source>
</evidence>
<dbReference type="GO" id="GO:0005886">
    <property type="term" value="C:plasma membrane"/>
    <property type="evidence" value="ECO:0007669"/>
    <property type="project" value="TreeGrafter"/>
</dbReference>
<dbReference type="GO" id="GO:0120009">
    <property type="term" value="P:intermembrane lipid transfer"/>
    <property type="evidence" value="ECO:0007669"/>
    <property type="project" value="UniProtKB-ARBA"/>
</dbReference>
<sequence length="792" mass="90625">METLEVHSKDFLIKWVNVPENSLVDWQIKPLKRSINFSIYRKRDVNESETSFLGDEKYRELNNSSSTSRSSTLSSNISNGDLVLVKNYNKLISDELVRGKLNVSRPGIYAFIFDNTFSKSTGKKIFHVSDEELSSEMIDTSKSSILRPKNGELLQGVLLKKRRKKLQGFVKRYFILNIKYSTLSYFRVNDNKLRGQMPINQSIISANSKKLEIIIDSGMEVWDLKATNKRDFDSWVNAFNKLKKHYYKEGEKNGATYHQEIIYEGDPKQNANYGSVLPTFLFEDLTSINSKLLNVINSNTQNTTLNTNLNSISDEITSLIQKLGTNRGSMNFDSMSLFSSNEFYDAKEYIDASNEGVVQFDDDDYYDDLDDDYFMEADETDSTNNVVEANDNDKDNNLYPLPLESVKRSLVIPEWNHPPSSLLSFLRKNVGKDLSSIAMPVDMNEPVTMLQKYAELIEYCDLINNALQVVDNQDTGEKILRIAAFAVSSISSVRDKERNVRKPFNPLLGETFELVREDKGIRLVSEKVCHRPPVFAAFVESKDWTLSWSLSPSQKFWGKTAEIINKGIIKLTIRSTGEVFQWSQPNSMLKNIIAGEKYSEPSSTITIKSSTGTKAVVEFTKGGMFSGRSEDLSIEAFGANKKKMPYSVFGKWTESLTLKTNTTEKLIWTSGKLVPNPKKRFGFTEFANDLVQITDIERDKMAPTDSRLRPDVAAYLNVDIDEAEKLKCELEENQRTRRKEMEQSGKTYRPVFFHHIGDTKAADSGEWVYNRGENSYWNRRSRQEWDGLLNLW</sequence>
<protein>
    <recommendedName>
        <fullName evidence="9">PH domain-containing protein</fullName>
    </recommendedName>
</protein>
<evidence type="ECO:0000256" key="7">
    <source>
        <dbReference type="ARBA" id="ARBA00023121"/>
    </source>
</evidence>
<dbReference type="InterPro" id="IPR001849">
    <property type="entry name" value="PH_domain"/>
</dbReference>
<keyword evidence="3" id="KW-0813">Transport</keyword>
<dbReference type="Proteomes" id="UP000000707">
    <property type="component" value="Unassembled WGS sequence"/>
</dbReference>
<dbReference type="GO" id="GO:0006887">
    <property type="term" value="P:exocytosis"/>
    <property type="evidence" value="ECO:0007669"/>
    <property type="project" value="TreeGrafter"/>
</dbReference>
<dbReference type="eggNOG" id="KOG1737">
    <property type="taxonomic scope" value="Eukaryota"/>
</dbReference>
<keyword evidence="6" id="KW-0445">Lipid transport</keyword>
<dbReference type="GO" id="GO:0097038">
    <property type="term" value="C:perinuclear endoplasmic reticulum"/>
    <property type="evidence" value="ECO:0007669"/>
    <property type="project" value="TreeGrafter"/>
</dbReference>
<dbReference type="CDD" id="cd13289">
    <property type="entry name" value="PH_Osh3p_yeast"/>
    <property type="match status" value="1"/>
</dbReference>
<dbReference type="GO" id="GO:0032934">
    <property type="term" value="F:sterol binding"/>
    <property type="evidence" value="ECO:0007669"/>
    <property type="project" value="TreeGrafter"/>
</dbReference>
<keyword evidence="11" id="KW-1185">Reference proteome</keyword>
<dbReference type="Gene3D" id="2.60.120.680">
    <property type="entry name" value="GOLD domain"/>
    <property type="match status" value="1"/>
</dbReference>
<proteinExistence type="inferred from homology"/>
<keyword evidence="4" id="KW-0963">Cytoplasm</keyword>
<dbReference type="PROSITE" id="PS50003">
    <property type="entry name" value="PH_DOMAIN"/>
    <property type="match status" value="1"/>
</dbReference>
<name>G3B6N0_CANTC</name>
<evidence type="ECO:0000313" key="11">
    <source>
        <dbReference type="Proteomes" id="UP000000707"/>
    </source>
</evidence>
<dbReference type="SMART" id="SM00233">
    <property type="entry name" value="PH"/>
    <property type="match status" value="1"/>
</dbReference>
<dbReference type="InterPro" id="IPR041680">
    <property type="entry name" value="PH_8"/>
</dbReference>
<evidence type="ECO:0000256" key="6">
    <source>
        <dbReference type="ARBA" id="ARBA00023055"/>
    </source>
</evidence>
<evidence type="ECO:0000256" key="8">
    <source>
        <dbReference type="RuleBase" id="RU003844"/>
    </source>
</evidence>
<dbReference type="HOGENOM" id="CLU_007105_4_0_1"/>
<dbReference type="InterPro" id="IPR011993">
    <property type="entry name" value="PH-like_dom_sf"/>
</dbReference>
<keyword evidence="7" id="KW-0446">Lipid-binding</keyword>
<dbReference type="Gene3D" id="3.30.70.3490">
    <property type="match status" value="1"/>
</dbReference>
<evidence type="ECO:0000256" key="4">
    <source>
        <dbReference type="ARBA" id="ARBA00022490"/>
    </source>
</evidence>
<keyword evidence="5" id="KW-0597">Phosphoprotein</keyword>
<evidence type="ECO:0000256" key="2">
    <source>
        <dbReference type="ARBA" id="ARBA00008842"/>
    </source>
</evidence>
<evidence type="ECO:0000259" key="9">
    <source>
        <dbReference type="PROSITE" id="PS50003"/>
    </source>
</evidence>
<reference evidence="10 11" key="1">
    <citation type="journal article" date="2011" name="Proc. Natl. Acad. Sci. U.S.A.">
        <title>Comparative genomics of xylose-fermenting fungi for enhanced biofuel production.</title>
        <authorList>
            <person name="Wohlbach D.J."/>
            <person name="Kuo A."/>
            <person name="Sato T.K."/>
            <person name="Potts K.M."/>
            <person name="Salamov A.A."/>
            <person name="LaButti K.M."/>
            <person name="Sun H."/>
            <person name="Clum A."/>
            <person name="Pangilinan J.L."/>
            <person name="Lindquist E.A."/>
            <person name="Lucas S."/>
            <person name="Lapidus A."/>
            <person name="Jin M."/>
            <person name="Gunawan C."/>
            <person name="Balan V."/>
            <person name="Dale B.E."/>
            <person name="Jeffries T.W."/>
            <person name="Zinkel R."/>
            <person name="Barry K.W."/>
            <person name="Grigoriev I.V."/>
            <person name="Gasch A.P."/>
        </authorList>
    </citation>
    <scope>NUCLEOTIDE SEQUENCE [LARGE SCALE GENOMIC DNA]</scope>
    <source>
        <strain evidence="11">ATCC 10573 / BCRC 21748 / CBS 615 / JCM 9827 / NBRC 10315 / NRRL Y-1498 / VKM Y-70</strain>
    </source>
</reference>
<accession>G3B6N0</accession>
<dbReference type="SUPFAM" id="SSF144000">
    <property type="entry name" value="Oxysterol-binding protein-like"/>
    <property type="match status" value="1"/>
</dbReference>
<dbReference type="PROSITE" id="PS01013">
    <property type="entry name" value="OSBP"/>
    <property type="match status" value="1"/>
</dbReference>
<dbReference type="GO" id="GO:0035621">
    <property type="term" value="P:ER to Golgi ceramide transport"/>
    <property type="evidence" value="ECO:0007669"/>
    <property type="project" value="TreeGrafter"/>
</dbReference>
<evidence type="ECO:0000256" key="1">
    <source>
        <dbReference type="ARBA" id="ARBA00004496"/>
    </source>
</evidence>
<dbReference type="STRING" id="590646.G3B6N0"/>
<dbReference type="AlphaFoldDB" id="G3B6N0"/>